<feature type="binding site" evidence="3">
    <location>
        <position position="54"/>
    </location>
    <ligand>
        <name>ATP</name>
        <dbReference type="ChEBI" id="CHEBI:30616"/>
    </ligand>
</feature>
<evidence type="ECO:0000256" key="1">
    <source>
        <dbReference type="ARBA" id="ARBA00022741"/>
    </source>
</evidence>
<proteinExistence type="predicted"/>
<dbReference type="SMART" id="SM00028">
    <property type="entry name" value="TPR"/>
    <property type="match status" value="3"/>
</dbReference>
<accession>A0ABP0GA46</accession>
<evidence type="ECO:0000259" key="4">
    <source>
        <dbReference type="PROSITE" id="PS50011"/>
    </source>
</evidence>
<evidence type="ECO:0000313" key="6">
    <source>
        <dbReference type="Proteomes" id="UP001642483"/>
    </source>
</evidence>
<dbReference type="PROSITE" id="PS00107">
    <property type="entry name" value="PROTEIN_KINASE_ATP"/>
    <property type="match status" value="1"/>
</dbReference>
<evidence type="ECO:0000256" key="2">
    <source>
        <dbReference type="ARBA" id="ARBA00022840"/>
    </source>
</evidence>
<reference evidence="5 6" key="1">
    <citation type="submission" date="2024-02" db="EMBL/GenBank/DDBJ databases">
        <authorList>
            <person name="Daric V."/>
            <person name="Darras S."/>
        </authorList>
    </citation>
    <scope>NUCLEOTIDE SEQUENCE [LARGE SCALE GENOMIC DNA]</scope>
</reference>
<comment type="caution">
    <text evidence="5">The sequence shown here is derived from an EMBL/GenBank/DDBJ whole genome shotgun (WGS) entry which is preliminary data.</text>
</comment>
<sequence>MSEASSSAEAENPIALFNADEIFCNSSHYILGRGVHGLVFLGFHPRSGNRLAIKCLLPEKTGRATDVARSSLIKELQVFNLVKNKHVVHIQGLLEWKGCPFGLVMEHMPGGSLQDLIFHPALGRIPPPLLLRIGYDVSDALSHLHTILKDRRIAHGDLKPANILMTADLRCKVADFGGAALARYTGSLRAGPDKPGEGNQLTHYFAAPERLVPGCNRLTTAMDVYSYGVILLVAICRVYPSVFHSTQKQEMINNFKQHLQSKGDDVGVEIITMLETVLCKCLDLNPKNRPSMTKVKSELFTFLQTIDEGKMQGCVAEICRQIRIRDDKLDEKNCKPISEVIAGLEANPVADQIDKIPSARLNNDVKHAVAVKRKNSEKTSNVAERESNNDKCFLKYSDNGSTYNFQSVMNLLQSVKSLITERNFDNALKRCKELLFVTRSINLRAKDSEMLTCDVIYVVENLAEEKPSLILLELIEVAKQKLIVTTPVAQLKFILKFARCASMIARYYDVRYQKNISSRVLEFVGNLTESMSSLPCEDKEMVVNAKASCWKCKAECYGYLDNRGREMELYLQVITLIDKELGEKCQMSREYSASCNNLANNYELKDQLEMAKTYILKSFDALAYQKTDFETEESKVKAINITIRNVCNLYEKNPSMMWSKASEIYRYLQTQQDPSKFRQLETRVLSLRLALLLNVWGDARIHYIYVIKMLNKPSLTPGMRLPVCFDIRSVAMSYIHHNQDHLAIPLLQYGLSMCSLISNPFKKLAQLLHFSDCIVNRVNEPTFKSAQQIAIIKSSFIPLCKETIYLTKECRGVDDFNKQIYLSLQLKQLSHCYLQADNFPQSLAKANEALRILPEDPSKIIAQRDGIVGELNMIIGVCTYNLGHCDLGKSTLEKAMEVLKDTNKAKYNIALEYLTYWEKRRK</sequence>
<dbReference type="InterPro" id="IPR000719">
    <property type="entry name" value="Prot_kinase_dom"/>
</dbReference>
<dbReference type="EMBL" id="CAWYQH010000108">
    <property type="protein sequence ID" value="CAK8688480.1"/>
    <property type="molecule type" value="Genomic_DNA"/>
</dbReference>
<dbReference type="InterPro" id="IPR019734">
    <property type="entry name" value="TPR_rpt"/>
</dbReference>
<feature type="domain" description="Protein kinase" evidence="4">
    <location>
        <begin position="25"/>
        <end position="303"/>
    </location>
</feature>
<dbReference type="SMART" id="SM00220">
    <property type="entry name" value="S_TKc"/>
    <property type="match status" value="1"/>
</dbReference>
<dbReference type="PROSITE" id="PS00108">
    <property type="entry name" value="PROTEIN_KINASE_ST"/>
    <property type="match status" value="1"/>
</dbReference>
<dbReference type="Pfam" id="PF00069">
    <property type="entry name" value="Pkinase"/>
    <property type="match status" value="1"/>
</dbReference>
<dbReference type="PROSITE" id="PS50011">
    <property type="entry name" value="PROTEIN_KINASE_DOM"/>
    <property type="match status" value="1"/>
</dbReference>
<keyword evidence="1 3" id="KW-0547">Nucleotide-binding</keyword>
<protein>
    <recommendedName>
        <fullName evidence="4">Protein kinase domain-containing protein</fullName>
    </recommendedName>
</protein>
<evidence type="ECO:0000256" key="3">
    <source>
        <dbReference type="PROSITE-ProRule" id="PRU10141"/>
    </source>
</evidence>
<evidence type="ECO:0000313" key="5">
    <source>
        <dbReference type="EMBL" id="CAK8688480.1"/>
    </source>
</evidence>
<organism evidence="5 6">
    <name type="scientific">Clavelina lepadiformis</name>
    <name type="common">Light-bulb sea squirt</name>
    <name type="synonym">Ascidia lepadiformis</name>
    <dbReference type="NCBI Taxonomy" id="159417"/>
    <lineage>
        <taxon>Eukaryota</taxon>
        <taxon>Metazoa</taxon>
        <taxon>Chordata</taxon>
        <taxon>Tunicata</taxon>
        <taxon>Ascidiacea</taxon>
        <taxon>Aplousobranchia</taxon>
        <taxon>Clavelinidae</taxon>
        <taxon>Clavelina</taxon>
    </lineage>
</organism>
<dbReference type="SUPFAM" id="SSF56112">
    <property type="entry name" value="Protein kinase-like (PK-like)"/>
    <property type="match status" value="1"/>
</dbReference>
<dbReference type="InterPro" id="IPR017441">
    <property type="entry name" value="Protein_kinase_ATP_BS"/>
</dbReference>
<dbReference type="Proteomes" id="UP001642483">
    <property type="component" value="Unassembled WGS sequence"/>
</dbReference>
<dbReference type="PANTHER" id="PTHR44329">
    <property type="entry name" value="SERINE/THREONINE-PROTEIN KINASE TNNI3K-RELATED"/>
    <property type="match status" value="1"/>
</dbReference>
<dbReference type="InterPro" id="IPR011990">
    <property type="entry name" value="TPR-like_helical_dom_sf"/>
</dbReference>
<gene>
    <name evidence="5" type="ORF">CVLEPA_LOCUS20494</name>
</gene>
<keyword evidence="2 3" id="KW-0067">ATP-binding</keyword>
<dbReference type="Gene3D" id="1.10.510.10">
    <property type="entry name" value="Transferase(Phosphotransferase) domain 1"/>
    <property type="match status" value="1"/>
</dbReference>
<dbReference type="PANTHER" id="PTHR44329:SF291">
    <property type="entry name" value="PROTEIN KINASE DOMAIN-CONTAINING PROTEIN"/>
    <property type="match status" value="1"/>
</dbReference>
<dbReference type="SUPFAM" id="SSF48452">
    <property type="entry name" value="TPR-like"/>
    <property type="match status" value="1"/>
</dbReference>
<dbReference type="InterPro" id="IPR008271">
    <property type="entry name" value="Ser/Thr_kinase_AS"/>
</dbReference>
<name>A0ABP0GA46_CLALP</name>
<dbReference type="InterPro" id="IPR051681">
    <property type="entry name" value="Ser/Thr_Kinases-Pseudokinases"/>
</dbReference>
<dbReference type="InterPro" id="IPR011009">
    <property type="entry name" value="Kinase-like_dom_sf"/>
</dbReference>
<keyword evidence="6" id="KW-1185">Reference proteome</keyword>